<organism evidence="1">
    <name type="scientific">marine sediment metagenome</name>
    <dbReference type="NCBI Taxonomy" id="412755"/>
    <lineage>
        <taxon>unclassified sequences</taxon>
        <taxon>metagenomes</taxon>
        <taxon>ecological metagenomes</taxon>
    </lineage>
</organism>
<dbReference type="Pfam" id="PF10972">
    <property type="entry name" value="CsiV"/>
    <property type="match status" value="1"/>
</dbReference>
<gene>
    <name evidence="1" type="ORF">LCGC14_0116150</name>
</gene>
<evidence type="ECO:0000313" key="1">
    <source>
        <dbReference type="EMBL" id="KKO01404.1"/>
    </source>
</evidence>
<sequence length="184" mass="20161">MTLIANALRGASFLLFMAGASLAYAQQAYIVEVVLFSQPGAQIVGARSPEPNWADQAVLLDSTARSDVRRIDASRHQLSDQARQLSGRGYQIVMHKAWTQPADDGLTVAVREESQNGRNAAQGLVSLSQTAAMEADVSFWINHLTSAETEPVSELLRQTRRLRLGETHYLDHQSMGLLIKVSSN</sequence>
<dbReference type="InterPro" id="IPR021241">
    <property type="entry name" value="CsiV"/>
</dbReference>
<protein>
    <submittedName>
        <fullName evidence="1">Uncharacterized protein</fullName>
    </submittedName>
</protein>
<proteinExistence type="predicted"/>
<dbReference type="EMBL" id="LAZR01000035">
    <property type="protein sequence ID" value="KKO01404.1"/>
    <property type="molecule type" value="Genomic_DNA"/>
</dbReference>
<accession>A0A0F9Y9R4</accession>
<comment type="caution">
    <text evidence="1">The sequence shown here is derived from an EMBL/GenBank/DDBJ whole genome shotgun (WGS) entry which is preliminary data.</text>
</comment>
<name>A0A0F9Y9R4_9ZZZZ</name>
<reference evidence="1" key="1">
    <citation type="journal article" date="2015" name="Nature">
        <title>Complex archaea that bridge the gap between prokaryotes and eukaryotes.</title>
        <authorList>
            <person name="Spang A."/>
            <person name="Saw J.H."/>
            <person name="Jorgensen S.L."/>
            <person name="Zaremba-Niedzwiedzka K."/>
            <person name="Martijn J."/>
            <person name="Lind A.E."/>
            <person name="van Eijk R."/>
            <person name="Schleper C."/>
            <person name="Guy L."/>
            <person name="Ettema T.J."/>
        </authorList>
    </citation>
    <scope>NUCLEOTIDE SEQUENCE</scope>
</reference>
<dbReference type="AlphaFoldDB" id="A0A0F9Y9R4"/>